<evidence type="ECO:0000256" key="2">
    <source>
        <dbReference type="ARBA" id="ARBA00023239"/>
    </source>
</evidence>
<evidence type="ECO:0000256" key="1">
    <source>
        <dbReference type="ARBA" id="ARBA00008876"/>
    </source>
</evidence>
<comment type="caution">
    <text evidence="4">The sequence shown here is derived from an EMBL/GenBank/DDBJ whole genome shotgun (WGS) entry which is preliminary data.</text>
</comment>
<evidence type="ECO:0000259" key="3">
    <source>
        <dbReference type="Pfam" id="PF05683"/>
    </source>
</evidence>
<keyword evidence="5" id="KW-1185">Reference proteome</keyword>
<evidence type="ECO:0000313" key="5">
    <source>
        <dbReference type="Proteomes" id="UP000483018"/>
    </source>
</evidence>
<dbReference type="EMBL" id="WSLF01000002">
    <property type="protein sequence ID" value="KAE9636053.1"/>
    <property type="molecule type" value="Genomic_DNA"/>
</dbReference>
<organism evidence="4 5">
    <name type="scientific">Defluviitalea raffinosedens</name>
    <dbReference type="NCBI Taxonomy" id="1450156"/>
    <lineage>
        <taxon>Bacteria</taxon>
        <taxon>Bacillati</taxon>
        <taxon>Bacillota</taxon>
        <taxon>Clostridia</taxon>
        <taxon>Lachnospirales</taxon>
        <taxon>Defluviitaleaceae</taxon>
        <taxon>Defluviitalea</taxon>
    </lineage>
</organism>
<protein>
    <submittedName>
        <fullName evidence="4">Fe-S-containing hydro-lyase</fullName>
    </submittedName>
</protein>
<feature type="domain" description="Fe-S hydro-lyase tartrate dehydratase beta-type catalytic" evidence="3">
    <location>
        <begin position="9"/>
        <end position="175"/>
    </location>
</feature>
<dbReference type="GO" id="GO:0016836">
    <property type="term" value="F:hydro-lyase activity"/>
    <property type="evidence" value="ECO:0007669"/>
    <property type="project" value="InterPro"/>
</dbReference>
<dbReference type="RefSeq" id="WP_158739307.1">
    <property type="nucleotide sequence ID" value="NZ_JAFBEP010000003.1"/>
</dbReference>
<dbReference type="NCBIfam" id="TIGR00723">
    <property type="entry name" value="ttdB_fumA_fumB"/>
    <property type="match status" value="1"/>
</dbReference>
<sequence>MKKKITLPLQDEIISTLEVGDEVLLSGIIYTARDAAHKRMVETLKENKPLPVDLKNQIIYYVGPCPAKPGEIIGSCGPTTSGRMDAYTPMILQQGLKGMIGKGERNQAVIDAIIKNQAVYFTAIGGAGALLADRVKEAKVVAYEDLGAEAIYKLYVEDFPVVVTIDTKGNNLYDTQKEKYKNMLNQN</sequence>
<evidence type="ECO:0000313" key="4">
    <source>
        <dbReference type="EMBL" id="KAE9636053.1"/>
    </source>
</evidence>
<dbReference type="Pfam" id="PF05683">
    <property type="entry name" value="Fumerase_C"/>
    <property type="match status" value="1"/>
</dbReference>
<dbReference type="Proteomes" id="UP000483018">
    <property type="component" value="Unassembled WGS sequence"/>
</dbReference>
<dbReference type="PANTHER" id="PTHR43351:SF2">
    <property type="entry name" value="L(+)-TARTRATE DEHYDRATASE SUBUNIT BETA-RELATED"/>
    <property type="match status" value="1"/>
</dbReference>
<reference evidence="4 5" key="1">
    <citation type="submission" date="2019-12" db="EMBL/GenBank/DDBJ databases">
        <title>Defluviitalea raffinosedens, isolated from a biogas fermenter, genome sequencing and characterization.</title>
        <authorList>
            <person name="Rettenmaier R."/>
            <person name="Schneider M."/>
            <person name="Neuhaus K."/>
            <person name="Liebl W."/>
            <person name="Zverlov V."/>
        </authorList>
    </citation>
    <scope>NUCLEOTIDE SEQUENCE [LARGE SCALE GENOMIC DNA]</scope>
    <source>
        <strain evidence="4 5">249c-K6</strain>
    </source>
</reference>
<gene>
    <name evidence="4" type="ORF">GND95_02690</name>
</gene>
<dbReference type="InterPro" id="IPR004647">
    <property type="entry name" value="Fe-S_hydro-lyase_TtdB-typ_cat"/>
</dbReference>
<keyword evidence="2 4" id="KW-0456">Lyase</keyword>
<name>A0A7C8LE55_9FIRM</name>
<dbReference type="SUPFAM" id="SSF117457">
    <property type="entry name" value="FumA C-terminal domain-like"/>
    <property type="match status" value="1"/>
</dbReference>
<comment type="similarity">
    <text evidence="1">Belongs to the class-I fumarase family.</text>
</comment>
<dbReference type="Gene3D" id="3.20.130.10">
    <property type="entry name" value="Fe-S hydro-lyase, tartrate dehydratase beta-type, catalytic domain"/>
    <property type="match status" value="1"/>
</dbReference>
<dbReference type="NCBIfam" id="NF005310">
    <property type="entry name" value="PRK06842.1"/>
    <property type="match status" value="1"/>
</dbReference>
<dbReference type="AlphaFoldDB" id="A0A7C8LE55"/>
<dbReference type="InterPro" id="IPR036660">
    <property type="entry name" value="Fe-S_hydroAse_TtdB_cat_sf"/>
</dbReference>
<proteinExistence type="inferred from homology"/>
<dbReference type="PANTHER" id="PTHR43351">
    <property type="entry name" value="L(+)-TARTRATE DEHYDRATASE SUBUNIT BETA"/>
    <property type="match status" value="1"/>
</dbReference>
<dbReference type="OrthoDB" id="9798978at2"/>
<accession>A0A7C8LE55</accession>